<accession>A0A3P6R708</accession>
<evidence type="ECO:0000313" key="2">
    <source>
        <dbReference type="Proteomes" id="UP000271889"/>
    </source>
</evidence>
<organism evidence="1 2">
    <name type="scientific">Cylicostephanus goldi</name>
    <name type="common">Nematode worm</name>
    <dbReference type="NCBI Taxonomy" id="71465"/>
    <lineage>
        <taxon>Eukaryota</taxon>
        <taxon>Metazoa</taxon>
        <taxon>Ecdysozoa</taxon>
        <taxon>Nematoda</taxon>
        <taxon>Chromadorea</taxon>
        <taxon>Rhabditida</taxon>
        <taxon>Rhabditina</taxon>
        <taxon>Rhabditomorpha</taxon>
        <taxon>Strongyloidea</taxon>
        <taxon>Strongylidae</taxon>
        <taxon>Cylicostephanus</taxon>
    </lineage>
</organism>
<dbReference type="Proteomes" id="UP000271889">
    <property type="component" value="Unassembled WGS sequence"/>
</dbReference>
<keyword evidence="2" id="KW-1185">Reference proteome</keyword>
<sequence length="51" mass="5891">MIDLFSLLDCSDSALSNALSLYCIQQELLMWCCEHSLIPQHLVSPWTTTYR</sequence>
<dbReference type="EMBL" id="UYRV01011566">
    <property type="protein sequence ID" value="VDK58246.1"/>
    <property type="molecule type" value="Genomic_DNA"/>
</dbReference>
<name>A0A3P6R708_CYLGO</name>
<protein>
    <submittedName>
        <fullName evidence="1">Uncharacterized protein</fullName>
    </submittedName>
</protein>
<gene>
    <name evidence="1" type="ORF">CGOC_LOCUS4258</name>
</gene>
<dbReference type="AlphaFoldDB" id="A0A3P6R708"/>
<evidence type="ECO:0000313" key="1">
    <source>
        <dbReference type="EMBL" id="VDK58246.1"/>
    </source>
</evidence>
<reference evidence="1 2" key="1">
    <citation type="submission" date="2018-11" db="EMBL/GenBank/DDBJ databases">
        <authorList>
            <consortium name="Pathogen Informatics"/>
        </authorList>
    </citation>
    <scope>NUCLEOTIDE SEQUENCE [LARGE SCALE GENOMIC DNA]</scope>
</reference>
<proteinExistence type="predicted"/>